<accession>A0A6C0LZH2</accession>
<sequence>MSRDEWMSILRGRSLNSEEYMEAALRGDLEFVRSHRSTMTMEQKVLMFDVACTVNRDSFINMLLLYVQMPINTSRDALTIATAFGNERIVSFLTSRGYRTVETPLTTTETQMFGGRCSSTDMDMITQESLGDEDDVIVFIPKERMGTGFCISRSAILKYWEGSESWVHGDCRGTRTMVEVYPDLFCRRYYRMPNTNLPILQGAVDTIMNNENVSVWVVHKTDRPVHLGKWMHVSSEYNKENADVYFVRGVNDIGDVDVPVATDYTTQELEPWGWMGEPPPRYWMNGRNQADAYDRGPPPLAGEPIVEGESDPTMDVLTERARIQTIVLTNAKLRMVMGTDRDEKIWRPQPDDEEIESEILDAAFNKDKDTLTDLVMPGHTVKYYARILRYLDIYIDDLADALANVVAYGPYNTTERFVAIASRYLNEHMMMTFIERYMDPQYMGTSSNALVYYSAIVDGMVHHNILPLYVVRDIIYMLLGTKKFADTLVSYEPGGSRYSFLYSRTTYDRIIVPLAREHVDNPERVAGLAEGIVVNMIKTPKMFFEYMFEHLITNYATQHYRYTYYTFLKYTPESYRVYVRILQLLKPYLTSHTYNSTVLRKAYHSNNPYLFYYALKLPGVVPEMYFERSVSNPAMAVSFVRAGIHVPDAIVENVEFLRMVYNDVRLGEDAVAKLIREYRGNAGRLALACLQENAGFIVPIVHEVVGLSKDEIRALRHVSRDDLGGYYYQEITNLRTE</sequence>
<organism evidence="1">
    <name type="scientific">viral metagenome</name>
    <dbReference type="NCBI Taxonomy" id="1070528"/>
    <lineage>
        <taxon>unclassified sequences</taxon>
        <taxon>metagenomes</taxon>
        <taxon>organismal metagenomes</taxon>
    </lineage>
</organism>
<dbReference type="EMBL" id="MN740609">
    <property type="protein sequence ID" value="QHU35438.1"/>
    <property type="molecule type" value="Genomic_DNA"/>
</dbReference>
<reference evidence="1" key="1">
    <citation type="journal article" date="2020" name="Nature">
        <title>Giant virus diversity and host interactions through global metagenomics.</title>
        <authorList>
            <person name="Schulz F."/>
            <person name="Roux S."/>
            <person name="Paez-Espino D."/>
            <person name="Jungbluth S."/>
            <person name="Walsh D.A."/>
            <person name="Denef V.J."/>
            <person name="McMahon K.D."/>
            <person name="Konstantinidis K.T."/>
            <person name="Eloe-Fadrosh E.A."/>
            <person name="Kyrpides N.C."/>
            <person name="Woyke T."/>
        </authorList>
    </citation>
    <scope>NUCLEOTIDE SEQUENCE</scope>
    <source>
        <strain evidence="1">GVMAG-S-1029409-49</strain>
    </source>
</reference>
<protein>
    <submittedName>
        <fullName evidence="1">Uncharacterized protein</fullName>
    </submittedName>
</protein>
<dbReference type="AlphaFoldDB" id="A0A6C0LZH2"/>
<proteinExistence type="predicted"/>
<evidence type="ECO:0000313" key="1">
    <source>
        <dbReference type="EMBL" id="QHU35438.1"/>
    </source>
</evidence>
<name>A0A6C0LZH2_9ZZZZ</name>